<feature type="domain" description="P/Homo B" evidence="13">
    <location>
        <begin position="456"/>
        <end position="683"/>
    </location>
</feature>
<keyword evidence="2" id="KW-0165">Cleavage on pair of basic residues</keyword>
<dbReference type="Gene3D" id="3.40.50.200">
    <property type="entry name" value="Peptidase S8/S53 domain"/>
    <property type="match status" value="1"/>
</dbReference>
<evidence type="ECO:0000256" key="12">
    <source>
        <dbReference type="SAM" id="SignalP"/>
    </source>
</evidence>
<feature type="compositionally biased region" description="Low complexity" evidence="11">
    <location>
        <begin position="625"/>
        <end position="637"/>
    </location>
</feature>
<evidence type="ECO:0000313" key="15">
    <source>
        <dbReference type="Proteomes" id="UP000694542"/>
    </source>
</evidence>
<protein>
    <recommendedName>
        <fullName evidence="13">P/Homo B domain-containing protein</fullName>
    </recommendedName>
</protein>
<sequence>MRPARTALWLRLALALGLALVGPLPVGWSSARAPIYVSSWAVRVSQGYREAERLARKFGFVYLGQIFPDGQYFHLRHRGVGRRVGWRVGWLEGCSPPPAVCARLQVQWFEQQTLRRRVKRSVVVPTDPWFPKQWYMNNKVQPDLNILQVWSQGLSGQGVVVSVLDDGIEKDHPDLWANYDPLASYDFNDYDPDPQPRYTPSDENRHGTRCAGEVAAMANNGFCGTGVAYNARIGGVRMLDGTITDVIEAQSLSLQPQHIHIYSASWGPEDDGRTVDGPGILTREAFRRGVTKGRGGLGTLFVWASGNGGLHYDNCNCDGYTNSIHTLSVGSTTQNGRVPWYSEACASTLTTTYSSGVATDPQIVTTDLHHQCTDKHTGTSASAPLAAGMIALALEANPFLTWRDMQHLVVRASRPAQLQAEDWRTNGVGRQVSHHYGYGLLDARLLVDMARTWLPTQPQQKCVVRIVHTPTPILPLTQVRKNVSACAGRANYIRSLEHVQVQLSLSYSRRGDLEISLTSPMGTRSTLVAIRPLDVSGQGYNNWIFMSTHFWDEDPRGLWTLGLENKGYYFNTGEGCVQAGAPGDPSQRGAQQSPRQTQRCVRCILGTRLPAHSRCSVTPAQRGLSPVPSGSGSPAPGGVAGERGPGGQDQAANSLSPSSPCPPQPLPGTLYRYTLLLYGTAEDMTARPPGPQVTSSACVQRDTEGLCQGECLAWHGLLAGRRQRRAVCVCSPGREGSLMPCGPRPLTPRACPPRRMPQLRLHPGPPLPFLLPSEVLQAHPAGGDRRAWAPGHTRAARLLQLPRLLLPLPQRLAAQLHRLSPVVLAA</sequence>
<dbReference type="PANTHER" id="PTHR42884">
    <property type="entry name" value="PROPROTEIN CONVERTASE SUBTILISIN/KEXIN-RELATED"/>
    <property type="match status" value="1"/>
</dbReference>
<dbReference type="SUPFAM" id="SSF49785">
    <property type="entry name" value="Galactose-binding domain-like"/>
    <property type="match status" value="1"/>
</dbReference>
<dbReference type="SUPFAM" id="SSF54897">
    <property type="entry name" value="Protease propeptides/inhibitors"/>
    <property type="match status" value="1"/>
</dbReference>
<keyword evidence="6" id="KW-0865">Zymogen</keyword>
<keyword evidence="3 12" id="KW-0732">Signal</keyword>
<evidence type="ECO:0000256" key="9">
    <source>
        <dbReference type="PROSITE-ProRule" id="PRU01240"/>
    </source>
</evidence>
<evidence type="ECO:0000256" key="6">
    <source>
        <dbReference type="ARBA" id="ARBA00023145"/>
    </source>
</evidence>
<dbReference type="InterPro" id="IPR008979">
    <property type="entry name" value="Galactose-bd-like_sf"/>
</dbReference>
<dbReference type="GO" id="GO:0006508">
    <property type="term" value="P:proteolysis"/>
    <property type="evidence" value="ECO:0007669"/>
    <property type="project" value="UniProtKB-KW"/>
</dbReference>
<dbReference type="Gene3D" id="3.30.70.850">
    <property type="entry name" value="Peptidase S8, pro-domain"/>
    <property type="match status" value="1"/>
</dbReference>
<dbReference type="InterPro" id="IPR022398">
    <property type="entry name" value="Peptidase_S8_His-AS"/>
</dbReference>
<dbReference type="Proteomes" id="UP000694542">
    <property type="component" value="Chromosome 20"/>
</dbReference>
<feature type="signal peptide" evidence="12">
    <location>
        <begin position="1"/>
        <end position="19"/>
    </location>
</feature>
<dbReference type="Pfam" id="PF00082">
    <property type="entry name" value="Peptidase_S8"/>
    <property type="match status" value="1"/>
</dbReference>
<evidence type="ECO:0000256" key="11">
    <source>
        <dbReference type="SAM" id="MobiDB-lite"/>
    </source>
</evidence>
<dbReference type="FunFam" id="2.60.120.260:FF:000034">
    <property type="entry name" value="furin isoform X2"/>
    <property type="match status" value="1"/>
</dbReference>
<dbReference type="AlphaFoldDB" id="A0A8C0QKG3"/>
<feature type="active site" description="Charge relay system" evidence="8 9">
    <location>
        <position position="380"/>
    </location>
</feature>
<feature type="region of interest" description="Disordered" evidence="11">
    <location>
        <begin position="615"/>
        <end position="664"/>
    </location>
</feature>
<evidence type="ECO:0000256" key="4">
    <source>
        <dbReference type="ARBA" id="ARBA00022801"/>
    </source>
</evidence>
<dbReference type="InterPro" id="IPR038466">
    <property type="entry name" value="S8_pro-domain_sf"/>
</dbReference>
<dbReference type="Ensembl" id="ENSCAFT00040011816.1">
    <property type="protein sequence ID" value="ENSCAFP00040010242.1"/>
    <property type="gene ID" value="ENSCAFG00040006038.1"/>
</dbReference>
<dbReference type="InterPro" id="IPR002884">
    <property type="entry name" value="P_dom"/>
</dbReference>
<feature type="chain" id="PRO_5034310835" description="P/Homo B domain-containing protein" evidence="12">
    <location>
        <begin position="20"/>
        <end position="826"/>
    </location>
</feature>
<evidence type="ECO:0000256" key="3">
    <source>
        <dbReference type="ARBA" id="ARBA00022729"/>
    </source>
</evidence>
<feature type="active site" description="Charge relay system" evidence="8 9">
    <location>
        <position position="165"/>
    </location>
</feature>
<dbReference type="InterPro" id="IPR023828">
    <property type="entry name" value="Peptidase_S8_Ser-AS"/>
</dbReference>
<evidence type="ECO:0000256" key="1">
    <source>
        <dbReference type="ARBA" id="ARBA00022670"/>
    </source>
</evidence>
<dbReference type="PROSITE" id="PS00137">
    <property type="entry name" value="SUBTILASE_HIS"/>
    <property type="match status" value="1"/>
</dbReference>
<name>A0A8C0QKG3_CANLF</name>
<feature type="active site" description="Charge relay system" evidence="8 9">
    <location>
        <position position="206"/>
    </location>
</feature>
<dbReference type="InterPro" id="IPR036852">
    <property type="entry name" value="Peptidase_S8/S53_dom_sf"/>
</dbReference>
<keyword evidence="5 9" id="KW-0720">Serine protease</keyword>
<organism evidence="14 15">
    <name type="scientific">Canis lupus familiaris</name>
    <name type="common">Dog</name>
    <name type="synonym">Canis familiaris</name>
    <dbReference type="NCBI Taxonomy" id="9615"/>
    <lineage>
        <taxon>Eukaryota</taxon>
        <taxon>Metazoa</taxon>
        <taxon>Chordata</taxon>
        <taxon>Craniata</taxon>
        <taxon>Vertebrata</taxon>
        <taxon>Euteleostomi</taxon>
        <taxon>Mammalia</taxon>
        <taxon>Eutheria</taxon>
        <taxon>Laurasiatheria</taxon>
        <taxon>Carnivora</taxon>
        <taxon>Caniformia</taxon>
        <taxon>Canidae</taxon>
        <taxon>Canis</taxon>
    </lineage>
</organism>
<proteinExistence type="inferred from homology"/>
<dbReference type="PROSITE" id="PS00138">
    <property type="entry name" value="SUBTILASE_SER"/>
    <property type="match status" value="1"/>
</dbReference>
<dbReference type="InterPro" id="IPR032815">
    <property type="entry name" value="S8_pro-domain"/>
</dbReference>
<keyword evidence="7" id="KW-0325">Glycoprotein</keyword>
<accession>A0A8C0QKG3</accession>
<dbReference type="Pfam" id="PF01483">
    <property type="entry name" value="P_proprotein"/>
    <property type="match status" value="1"/>
</dbReference>
<reference evidence="14" key="2">
    <citation type="submission" date="2025-08" db="UniProtKB">
        <authorList>
            <consortium name="Ensembl"/>
        </authorList>
    </citation>
    <scope>IDENTIFICATION</scope>
</reference>
<reference evidence="14" key="1">
    <citation type="submission" date="2018-10" db="EMBL/GenBank/DDBJ databases">
        <title>De novo assembly of a Great Dane genome.</title>
        <authorList>
            <person name="Kidd J.M."/>
            <person name="Pendleton A.L."/>
            <person name="Shen F."/>
            <person name="Emery S."/>
        </authorList>
    </citation>
    <scope>NUCLEOTIDE SEQUENCE [LARGE SCALE GENOMIC DNA]</scope>
    <source>
        <strain evidence="14">Great Dane</strain>
    </source>
</reference>
<dbReference type="PROSITE" id="PS51892">
    <property type="entry name" value="SUBTILASE"/>
    <property type="match status" value="1"/>
</dbReference>
<dbReference type="Pfam" id="PF16470">
    <property type="entry name" value="S8_pro-domain"/>
    <property type="match status" value="1"/>
</dbReference>
<keyword evidence="1 9" id="KW-0645">Protease</keyword>
<dbReference type="PANTHER" id="PTHR42884:SF16">
    <property type="entry name" value="PROPROTEIN CONVERTASE SUBTILISIN_KEXIN TYPE 4"/>
    <property type="match status" value="1"/>
</dbReference>
<comment type="similarity">
    <text evidence="9 10">Belongs to the peptidase S8 family.</text>
</comment>
<evidence type="ECO:0000256" key="10">
    <source>
        <dbReference type="RuleBase" id="RU003355"/>
    </source>
</evidence>
<dbReference type="PROSITE" id="PS51829">
    <property type="entry name" value="P_HOMO_B"/>
    <property type="match status" value="1"/>
</dbReference>
<dbReference type="PROSITE" id="PS00136">
    <property type="entry name" value="SUBTILASE_ASP"/>
    <property type="match status" value="1"/>
</dbReference>
<dbReference type="InterPro" id="IPR023827">
    <property type="entry name" value="Peptidase_S8_Asp-AS"/>
</dbReference>
<evidence type="ECO:0000256" key="5">
    <source>
        <dbReference type="ARBA" id="ARBA00022825"/>
    </source>
</evidence>
<dbReference type="SUPFAM" id="SSF52743">
    <property type="entry name" value="Subtilisin-like"/>
    <property type="match status" value="1"/>
</dbReference>
<dbReference type="InterPro" id="IPR015500">
    <property type="entry name" value="Peptidase_S8_subtilisin-rel"/>
</dbReference>
<keyword evidence="4 9" id="KW-0378">Hydrolase</keyword>
<feature type="compositionally biased region" description="Gly residues" evidence="11">
    <location>
        <begin position="638"/>
        <end position="647"/>
    </location>
</feature>
<evidence type="ECO:0000256" key="7">
    <source>
        <dbReference type="ARBA" id="ARBA00023180"/>
    </source>
</evidence>
<dbReference type="CDD" id="cd04059">
    <property type="entry name" value="Peptidases_S8_Protein_convertases_Kexins_Furin-like"/>
    <property type="match status" value="1"/>
</dbReference>
<evidence type="ECO:0000259" key="13">
    <source>
        <dbReference type="PROSITE" id="PS51829"/>
    </source>
</evidence>
<dbReference type="Gene3D" id="2.60.120.260">
    <property type="entry name" value="Galactose-binding domain-like"/>
    <property type="match status" value="1"/>
</dbReference>
<evidence type="ECO:0000313" key="14">
    <source>
        <dbReference type="Ensembl" id="ENSCAFP00040010242.1"/>
    </source>
</evidence>
<dbReference type="GO" id="GO:0004252">
    <property type="term" value="F:serine-type endopeptidase activity"/>
    <property type="evidence" value="ECO:0007669"/>
    <property type="project" value="UniProtKB-UniRule"/>
</dbReference>
<evidence type="ECO:0000256" key="8">
    <source>
        <dbReference type="PIRSR" id="PIRSR615500-1"/>
    </source>
</evidence>
<dbReference type="InterPro" id="IPR034182">
    <property type="entry name" value="Kexin/furin"/>
</dbReference>
<dbReference type="PRINTS" id="PR00723">
    <property type="entry name" value="SUBTILISIN"/>
</dbReference>
<evidence type="ECO:0000256" key="2">
    <source>
        <dbReference type="ARBA" id="ARBA00022685"/>
    </source>
</evidence>
<dbReference type="FunFam" id="3.40.50.200:FF:000001">
    <property type="entry name" value="Furin 2, isoform B"/>
    <property type="match status" value="1"/>
</dbReference>
<dbReference type="InterPro" id="IPR000209">
    <property type="entry name" value="Peptidase_S8/S53_dom"/>
</dbReference>